<dbReference type="PANTHER" id="PTHR35329">
    <property type="entry name" value="CHITIN SYNTHASE EXPORT CHAPERONE"/>
    <property type="match status" value="1"/>
</dbReference>
<protein>
    <recommendedName>
        <fullName evidence="3">Chitin synthase export chaperone</fullName>
    </recommendedName>
</protein>
<accession>A0A9P1HC09</accession>
<dbReference type="GO" id="GO:0071555">
    <property type="term" value="P:cell wall organization"/>
    <property type="evidence" value="ECO:0007669"/>
    <property type="project" value="UniProtKB-KW"/>
</dbReference>
<keyword evidence="14" id="KW-1185">Reference proteome</keyword>
<proteinExistence type="inferred from homology"/>
<keyword evidence="6" id="KW-0256">Endoplasmic reticulum</keyword>
<dbReference type="GO" id="GO:0005789">
    <property type="term" value="C:endoplasmic reticulum membrane"/>
    <property type="evidence" value="ECO:0007669"/>
    <property type="project" value="UniProtKB-SubCell"/>
</dbReference>
<name>A0A9P1HC09_9PEZI</name>
<keyword evidence="7" id="KW-0653">Protein transport</keyword>
<feature type="transmembrane region" description="Helical" evidence="12">
    <location>
        <begin position="184"/>
        <end position="210"/>
    </location>
</feature>
<feature type="transmembrane region" description="Helical" evidence="12">
    <location>
        <begin position="253"/>
        <end position="272"/>
    </location>
</feature>
<feature type="transmembrane region" description="Helical" evidence="12">
    <location>
        <begin position="53"/>
        <end position="72"/>
    </location>
</feature>
<sequence>MAFGDFTDLCRTAPLPLCASIGPVTDVSSNVGIEPDCYARNIELANTMIFEGAASAMHIVALIMTVIMVLHVRGKFTAVGRKEITTFFYLYMLLTFISLCIDAGVVPQGSDPYPYFVAIQNGLSSALVTCLFINGFVGFQLYEDGTPLSVWLLRICSFVGFVISFLISIATFKAWAGLSPTNTIGLFVVLYLLNAVQLFVYVVMQIFLVLRTLQDRWPLGDIAFAIFFFVVGQVLMYAFSSKICVAVSHYVDGLFLATTCNLLAVMMIYKYWDSITKEDLEFSVGTRMNNWEVKELLPEDERRATIYADDPYGQSSSYDHPYSPTPPAQRYSSKY</sequence>
<evidence type="ECO:0000256" key="6">
    <source>
        <dbReference type="ARBA" id="ARBA00022824"/>
    </source>
</evidence>
<keyword evidence="10" id="KW-0961">Cell wall biogenesis/degradation</keyword>
<dbReference type="GO" id="GO:0051082">
    <property type="term" value="F:unfolded protein binding"/>
    <property type="evidence" value="ECO:0007669"/>
    <property type="project" value="TreeGrafter"/>
</dbReference>
<evidence type="ECO:0000313" key="13">
    <source>
        <dbReference type="EMBL" id="CAI4218990.1"/>
    </source>
</evidence>
<evidence type="ECO:0000256" key="11">
    <source>
        <dbReference type="SAM" id="MobiDB-lite"/>
    </source>
</evidence>
<evidence type="ECO:0000256" key="5">
    <source>
        <dbReference type="ARBA" id="ARBA00022692"/>
    </source>
</evidence>
<evidence type="ECO:0000256" key="12">
    <source>
        <dbReference type="SAM" id="Phobius"/>
    </source>
</evidence>
<evidence type="ECO:0000256" key="7">
    <source>
        <dbReference type="ARBA" id="ARBA00022927"/>
    </source>
</evidence>
<comment type="caution">
    <text evidence="13">The sequence shown here is derived from an EMBL/GenBank/DDBJ whole genome shotgun (WGS) entry which is preliminary data.</text>
</comment>
<gene>
    <name evidence="13" type="ORF">PPNO1_LOCUS8562</name>
</gene>
<dbReference type="PANTHER" id="PTHR35329:SF2">
    <property type="entry name" value="CHITIN SYNTHASE EXPORT CHAPERONE"/>
    <property type="match status" value="1"/>
</dbReference>
<dbReference type="InterPro" id="IPR022057">
    <property type="entry name" value="Chs7"/>
</dbReference>
<evidence type="ECO:0000256" key="8">
    <source>
        <dbReference type="ARBA" id="ARBA00022989"/>
    </source>
</evidence>
<dbReference type="Proteomes" id="UP000838763">
    <property type="component" value="Unassembled WGS sequence"/>
</dbReference>
<organism evidence="13 14">
    <name type="scientific">Parascedosporium putredinis</name>
    <dbReference type="NCBI Taxonomy" id="1442378"/>
    <lineage>
        <taxon>Eukaryota</taxon>
        <taxon>Fungi</taxon>
        <taxon>Dikarya</taxon>
        <taxon>Ascomycota</taxon>
        <taxon>Pezizomycotina</taxon>
        <taxon>Sordariomycetes</taxon>
        <taxon>Hypocreomycetidae</taxon>
        <taxon>Microascales</taxon>
        <taxon>Microascaceae</taxon>
        <taxon>Parascedosporium</taxon>
    </lineage>
</organism>
<comment type="subcellular location">
    <subcellularLocation>
        <location evidence="1">Endoplasmic reticulum membrane</location>
        <topology evidence="1">Multi-pass membrane protein</topology>
    </subcellularLocation>
</comment>
<dbReference type="OrthoDB" id="2189463at2759"/>
<evidence type="ECO:0000313" key="14">
    <source>
        <dbReference type="Proteomes" id="UP000838763"/>
    </source>
</evidence>
<keyword evidence="9 12" id="KW-0472">Membrane</keyword>
<keyword evidence="5 12" id="KW-0812">Transmembrane</keyword>
<reference evidence="13" key="1">
    <citation type="submission" date="2022-11" db="EMBL/GenBank/DDBJ databases">
        <authorList>
            <person name="Scott C."/>
            <person name="Bruce N."/>
        </authorList>
    </citation>
    <scope>NUCLEOTIDE SEQUENCE</scope>
</reference>
<feature type="transmembrane region" description="Helical" evidence="12">
    <location>
        <begin position="222"/>
        <end position="241"/>
    </location>
</feature>
<feature type="transmembrane region" description="Helical" evidence="12">
    <location>
        <begin position="151"/>
        <end position="172"/>
    </location>
</feature>
<evidence type="ECO:0000256" key="3">
    <source>
        <dbReference type="ARBA" id="ARBA00018354"/>
    </source>
</evidence>
<evidence type="ECO:0000256" key="1">
    <source>
        <dbReference type="ARBA" id="ARBA00004477"/>
    </source>
</evidence>
<evidence type="ECO:0000256" key="9">
    <source>
        <dbReference type="ARBA" id="ARBA00023136"/>
    </source>
</evidence>
<dbReference type="GO" id="GO:0006457">
    <property type="term" value="P:protein folding"/>
    <property type="evidence" value="ECO:0007669"/>
    <property type="project" value="TreeGrafter"/>
</dbReference>
<feature type="transmembrane region" description="Helical" evidence="12">
    <location>
        <begin position="84"/>
        <end position="106"/>
    </location>
</feature>
<evidence type="ECO:0000256" key="4">
    <source>
        <dbReference type="ARBA" id="ARBA00022448"/>
    </source>
</evidence>
<keyword evidence="4" id="KW-0813">Transport</keyword>
<evidence type="ECO:0000256" key="10">
    <source>
        <dbReference type="ARBA" id="ARBA00023316"/>
    </source>
</evidence>
<feature type="transmembrane region" description="Helical" evidence="12">
    <location>
        <begin position="118"/>
        <end position="139"/>
    </location>
</feature>
<dbReference type="Pfam" id="PF12271">
    <property type="entry name" value="Chs7"/>
    <property type="match status" value="1"/>
</dbReference>
<evidence type="ECO:0000256" key="2">
    <source>
        <dbReference type="ARBA" id="ARBA00009274"/>
    </source>
</evidence>
<dbReference type="AlphaFoldDB" id="A0A9P1HC09"/>
<keyword evidence="8 12" id="KW-1133">Transmembrane helix</keyword>
<dbReference type="EMBL" id="CALLCH030000019">
    <property type="protein sequence ID" value="CAI4218990.1"/>
    <property type="molecule type" value="Genomic_DNA"/>
</dbReference>
<comment type="similarity">
    <text evidence="2">Belongs to the CHS7 family.</text>
</comment>
<feature type="region of interest" description="Disordered" evidence="11">
    <location>
        <begin position="309"/>
        <end position="335"/>
    </location>
</feature>
<dbReference type="GO" id="GO:0015031">
    <property type="term" value="P:protein transport"/>
    <property type="evidence" value="ECO:0007669"/>
    <property type="project" value="UniProtKB-KW"/>
</dbReference>